<proteinExistence type="predicted"/>
<feature type="coiled-coil region" evidence="1">
    <location>
        <begin position="111"/>
        <end position="138"/>
    </location>
</feature>
<dbReference type="InterPro" id="IPR035965">
    <property type="entry name" value="PAS-like_dom_sf"/>
</dbReference>
<dbReference type="GO" id="GO:0016301">
    <property type="term" value="F:kinase activity"/>
    <property type="evidence" value="ECO:0007669"/>
    <property type="project" value="UniProtKB-KW"/>
</dbReference>
<dbReference type="SMART" id="SM00091">
    <property type="entry name" value="PAS"/>
    <property type="match status" value="1"/>
</dbReference>
<feature type="domain" description="STAS" evidence="3">
    <location>
        <begin position="136"/>
        <end position="247"/>
    </location>
</feature>
<dbReference type="Gene3D" id="3.30.750.24">
    <property type="entry name" value="STAS domain"/>
    <property type="match status" value="1"/>
</dbReference>
<dbReference type="InterPro" id="IPR002645">
    <property type="entry name" value="STAS_dom"/>
</dbReference>
<evidence type="ECO:0000259" key="2">
    <source>
        <dbReference type="PROSITE" id="PS50112"/>
    </source>
</evidence>
<dbReference type="PANTHER" id="PTHR33745">
    <property type="entry name" value="RSBT ANTAGONIST PROTEIN RSBS-RELATED"/>
    <property type="match status" value="1"/>
</dbReference>
<accession>A0A2N5M6S8</accession>
<organism evidence="4 5">
    <name type="scientific">Peribacillus deserti</name>
    <dbReference type="NCBI Taxonomy" id="673318"/>
    <lineage>
        <taxon>Bacteria</taxon>
        <taxon>Bacillati</taxon>
        <taxon>Bacillota</taxon>
        <taxon>Bacilli</taxon>
        <taxon>Bacillales</taxon>
        <taxon>Bacillaceae</taxon>
        <taxon>Peribacillus</taxon>
    </lineage>
</organism>
<keyword evidence="4" id="KW-0808">Transferase</keyword>
<dbReference type="EMBL" id="PGUY01000029">
    <property type="protein sequence ID" value="PLT30059.1"/>
    <property type="molecule type" value="Genomic_DNA"/>
</dbReference>
<keyword evidence="5" id="KW-1185">Reference proteome</keyword>
<sequence length="256" mass="28781">MSKTISDIDYREVIEYSLDPLIIHTDFKILYINGAAEKFFRAKKEEVIGASPLDIFKETSKSAIRKRIQSAYQQPAEVIEETIYRMDGTTVVVELYCHPVMIGNTKAIQTYVRDLSEKKEAEKRHQEMKKQVNELSITLVPLLSGIAVLPLAGSVDEERARQLLELVPGKVQEQNVSCLIIDFTGIYQLDNVVTDYLFKINRVLSLLGVCSIITGLRPDLAIVATSLNIDLGSTPTLSTVKDALYSLGVRYEEEEH</sequence>
<evidence type="ECO:0000259" key="3">
    <source>
        <dbReference type="PROSITE" id="PS50801"/>
    </source>
</evidence>
<dbReference type="PANTHER" id="PTHR33745:SF8">
    <property type="entry name" value="BLUE-LIGHT PHOTORECEPTOR"/>
    <property type="match status" value="1"/>
</dbReference>
<protein>
    <submittedName>
        <fullName evidence="4">Histidine kinase</fullName>
    </submittedName>
</protein>
<dbReference type="PROSITE" id="PS50112">
    <property type="entry name" value="PAS"/>
    <property type="match status" value="1"/>
</dbReference>
<evidence type="ECO:0000256" key="1">
    <source>
        <dbReference type="SAM" id="Coils"/>
    </source>
</evidence>
<feature type="domain" description="PAS" evidence="2">
    <location>
        <begin position="21"/>
        <end position="75"/>
    </location>
</feature>
<dbReference type="AlphaFoldDB" id="A0A2N5M6S8"/>
<dbReference type="NCBIfam" id="TIGR00229">
    <property type="entry name" value="sensory_box"/>
    <property type="match status" value="1"/>
</dbReference>
<dbReference type="InterPro" id="IPR000014">
    <property type="entry name" value="PAS"/>
</dbReference>
<dbReference type="Proteomes" id="UP000234748">
    <property type="component" value="Unassembled WGS sequence"/>
</dbReference>
<dbReference type="CDD" id="cd00130">
    <property type="entry name" value="PAS"/>
    <property type="match status" value="1"/>
</dbReference>
<dbReference type="InterPro" id="IPR036513">
    <property type="entry name" value="STAS_dom_sf"/>
</dbReference>
<gene>
    <name evidence="4" type="ORF">CUU66_09940</name>
</gene>
<dbReference type="Pfam" id="PF01740">
    <property type="entry name" value="STAS"/>
    <property type="match status" value="1"/>
</dbReference>
<evidence type="ECO:0000313" key="5">
    <source>
        <dbReference type="Proteomes" id="UP000234748"/>
    </source>
</evidence>
<dbReference type="SUPFAM" id="SSF55785">
    <property type="entry name" value="PYP-like sensor domain (PAS domain)"/>
    <property type="match status" value="1"/>
</dbReference>
<dbReference type="PROSITE" id="PS50801">
    <property type="entry name" value="STAS"/>
    <property type="match status" value="1"/>
</dbReference>
<keyword evidence="1" id="KW-0175">Coiled coil</keyword>
<dbReference type="CDD" id="cd07041">
    <property type="entry name" value="STAS_RsbR_RsbS_like"/>
    <property type="match status" value="1"/>
</dbReference>
<dbReference type="OrthoDB" id="2702602at2"/>
<reference evidence="4 5" key="1">
    <citation type="submission" date="2017-11" db="EMBL/GenBank/DDBJ databases">
        <title>Comparitive Functional Genomics of Dry Heat Resistant strains isolated from the Viking Spacecraft.</title>
        <authorList>
            <person name="Seuylemezian A."/>
            <person name="Cooper K."/>
            <person name="Vaishampayan P."/>
        </authorList>
    </citation>
    <scope>NUCLEOTIDE SEQUENCE [LARGE SCALE GENOMIC DNA]</scope>
    <source>
        <strain evidence="4 5">V1-29</strain>
    </source>
</reference>
<dbReference type="Pfam" id="PF13426">
    <property type="entry name" value="PAS_9"/>
    <property type="match status" value="1"/>
</dbReference>
<evidence type="ECO:0000313" key="4">
    <source>
        <dbReference type="EMBL" id="PLT30059.1"/>
    </source>
</evidence>
<dbReference type="Gene3D" id="3.30.450.20">
    <property type="entry name" value="PAS domain"/>
    <property type="match status" value="1"/>
</dbReference>
<dbReference type="RefSeq" id="WP_101641617.1">
    <property type="nucleotide sequence ID" value="NZ_PGUY01000029.1"/>
</dbReference>
<keyword evidence="4" id="KW-0418">Kinase</keyword>
<dbReference type="SUPFAM" id="SSF52091">
    <property type="entry name" value="SpoIIaa-like"/>
    <property type="match status" value="1"/>
</dbReference>
<comment type="caution">
    <text evidence="4">The sequence shown here is derived from an EMBL/GenBank/DDBJ whole genome shotgun (WGS) entry which is preliminary data.</text>
</comment>
<name>A0A2N5M6S8_9BACI</name>
<dbReference type="InterPro" id="IPR051932">
    <property type="entry name" value="Bact_StressResp_Reg"/>
</dbReference>